<protein>
    <submittedName>
        <fullName evidence="4">Two-component system chemotaxis response regulator CheY</fullName>
    </submittedName>
</protein>
<feature type="domain" description="Response regulatory" evidence="3">
    <location>
        <begin position="4"/>
        <end position="119"/>
    </location>
</feature>
<dbReference type="InterPro" id="IPR011006">
    <property type="entry name" value="CheY-like_superfamily"/>
</dbReference>
<dbReference type="Proteomes" id="UP000587760">
    <property type="component" value="Unassembled WGS sequence"/>
</dbReference>
<organism evidence="4 5">
    <name type="scientific">Spirochaeta isovalerica</name>
    <dbReference type="NCBI Taxonomy" id="150"/>
    <lineage>
        <taxon>Bacteria</taxon>
        <taxon>Pseudomonadati</taxon>
        <taxon>Spirochaetota</taxon>
        <taxon>Spirochaetia</taxon>
        <taxon>Spirochaetales</taxon>
        <taxon>Spirochaetaceae</taxon>
        <taxon>Spirochaeta</taxon>
    </lineage>
</organism>
<keyword evidence="5" id="KW-1185">Reference proteome</keyword>
<proteinExistence type="predicted"/>
<gene>
    <name evidence="4" type="ORF">HNR50_002691</name>
</gene>
<evidence type="ECO:0000313" key="5">
    <source>
        <dbReference type="Proteomes" id="UP000587760"/>
    </source>
</evidence>
<keyword evidence="1 2" id="KW-0597">Phosphoprotein</keyword>
<sequence length="120" mass="13042">MSAKIMCVDDSPTIRMLVKQNLGPQGFEIIEASNGQEGLDKLSSDIGLFLVDVNMPVMNGFDFVKSLKANSSYSSKPVVFLTTESGVDKKSVGKELGVNGWIVKPFEPESLVKIVTMLTK</sequence>
<dbReference type="SUPFAM" id="SSF52172">
    <property type="entry name" value="CheY-like"/>
    <property type="match status" value="1"/>
</dbReference>
<name>A0A841REH0_9SPIO</name>
<dbReference type="PROSITE" id="PS50110">
    <property type="entry name" value="RESPONSE_REGULATORY"/>
    <property type="match status" value="1"/>
</dbReference>
<comment type="caution">
    <text evidence="4">The sequence shown here is derived from an EMBL/GenBank/DDBJ whole genome shotgun (WGS) entry which is preliminary data.</text>
</comment>
<dbReference type="Pfam" id="PF00072">
    <property type="entry name" value="Response_reg"/>
    <property type="match status" value="1"/>
</dbReference>
<dbReference type="PANTHER" id="PTHR44591">
    <property type="entry name" value="STRESS RESPONSE REGULATOR PROTEIN 1"/>
    <property type="match status" value="1"/>
</dbReference>
<dbReference type="SMART" id="SM00448">
    <property type="entry name" value="REC"/>
    <property type="match status" value="1"/>
</dbReference>
<evidence type="ECO:0000256" key="1">
    <source>
        <dbReference type="ARBA" id="ARBA00022553"/>
    </source>
</evidence>
<dbReference type="RefSeq" id="WP_184747265.1">
    <property type="nucleotide sequence ID" value="NZ_JACHGJ010000005.1"/>
</dbReference>
<evidence type="ECO:0000259" key="3">
    <source>
        <dbReference type="PROSITE" id="PS50110"/>
    </source>
</evidence>
<dbReference type="AlphaFoldDB" id="A0A841REH0"/>
<evidence type="ECO:0000256" key="2">
    <source>
        <dbReference type="PROSITE-ProRule" id="PRU00169"/>
    </source>
</evidence>
<dbReference type="EMBL" id="JACHGJ010000005">
    <property type="protein sequence ID" value="MBB6481018.1"/>
    <property type="molecule type" value="Genomic_DNA"/>
</dbReference>
<dbReference type="PANTHER" id="PTHR44591:SF25">
    <property type="entry name" value="CHEMOTAXIS TWO-COMPONENT RESPONSE REGULATOR"/>
    <property type="match status" value="1"/>
</dbReference>
<feature type="modified residue" description="4-aspartylphosphate" evidence="2">
    <location>
        <position position="52"/>
    </location>
</feature>
<evidence type="ECO:0000313" key="4">
    <source>
        <dbReference type="EMBL" id="MBB6481018.1"/>
    </source>
</evidence>
<dbReference type="InterPro" id="IPR050595">
    <property type="entry name" value="Bact_response_regulator"/>
</dbReference>
<accession>A0A841REH0</accession>
<dbReference type="Gene3D" id="3.40.50.2300">
    <property type="match status" value="1"/>
</dbReference>
<reference evidence="4 5" key="1">
    <citation type="submission" date="2020-08" db="EMBL/GenBank/DDBJ databases">
        <title>Genomic Encyclopedia of Type Strains, Phase IV (KMG-IV): sequencing the most valuable type-strain genomes for metagenomic binning, comparative biology and taxonomic classification.</title>
        <authorList>
            <person name="Goeker M."/>
        </authorList>
    </citation>
    <scope>NUCLEOTIDE SEQUENCE [LARGE SCALE GENOMIC DNA]</scope>
    <source>
        <strain evidence="4 5">DSM 2461</strain>
    </source>
</reference>
<dbReference type="InterPro" id="IPR001789">
    <property type="entry name" value="Sig_transdc_resp-reg_receiver"/>
</dbReference>
<dbReference type="GO" id="GO:0000160">
    <property type="term" value="P:phosphorelay signal transduction system"/>
    <property type="evidence" value="ECO:0007669"/>
    <property type="project" value="InterPro"/>
</dbReference>